<sequence>MISLLHYNRY</sequence>
<organism evidence="1">
    <name type="scientific">Arundo donax</name>
    <name type="common">Giant reed</name>
    <name type="synonym">Donax arundinaceus</name>
    <dbReference type="NCBI Taxonomy" id="35708"/>
    <lineage>
        <taxon>Eukaryota</taxon>
        <taxon>Viridiplantae</taxon>
        <taxon>Streptophyta</taxon>
        <taxon>Embryophyta</taxon>
        <taxon>Tracheophyta</taxon>
        <taxon>Spermatophyta</taxon>
        <taxon>Magnoliopsida</taxon>
        <taxon>Liliopsida</taxon>
        <taxon>Poales</taxon>
        <taxon>Poaceae</taxon>
        <taxon>PACMAD clade</taxon>
        <taxon>Arundinoideae</taxon>
        <taxon>Arundineae</taxon>
        <taxon>Arundo</taxon>
    </lineage>
</organism>
<protein>
    <submittedName>
        <fullName evidence="1">Uncharacterized protein</fullName>
    </submittedName>
</protein>
<accession>A0A0A9BI72</accession>
<evidence type="ECO:0000313" key="1">
    <source>
        <dbReference type="EMBL" id="JAD58992.1"/>
    </source>
</evidence>
<reference evidence="1" key="2">
    <citation type="journal article" date="2015" name="Data Brief">
        <title>Shoot transcriptome of the giant reed, Arundo donax.</title>
        <authorList>
            <person name="Barrero R.A."/>
            <person name="Guerrero F.D."/>
            <person name="Moolhuijzen P."/>
            <person name="Goolsby J.A."/>
            <person name="Tidwell J."/>
            <person name="Bellgard S.E."/>
            <person name="Bellgard M.I."/>
        </authorList>
    </citation>
    <scope>NUCLEOTIDE SEQUENCE</scope>
    <source>
        <tissue evidence="1">Shoot tissue taken approximately 20 cm above the soil surface</tissue>
    </source>
</reference>
<proteinExistence type="predicted"/>
<reference evidence="1" key="1">
    <citation type="submission" date="2014-09" db="EMBL/GenBank/DDBJ databases">
        <authorList>
            <person name="Magalhaes I.L.F."/>
            <person name="Oliveira U."/>
            <person name="Santos F.R."/>
            <person name="Vidigal T.H.D.A."/>
            <person name="Brescovit A.D."/>
            <person name="Santos A.J."/>
        </authorList>
    </citation>
    <scope>NUCLEOTIDE SEQUENCE</scope>
    <source>
        <tissue evidence="1">Shoot tissue taken approximately 20 cm above the soil surface</tissue>
    </source>
</reference>
<name>A0A0A9BI72_ARUDO</name>
<dbReference type="EMBL" id="GBRH01238903">
    <property type="protein sequence ID" value="JAD58992.1"/>
    <property type="molecule type" value="Transcribed_RNA"/>
</dbReference>